<evidence type="ECO:0000313" key="2">
    <source>
        <dbReference type="EMBL" id="MFF3223624.1"/>
    </source>
</evidence>
<keyword evidence="1" id="KW-0812">Transmembrane</keyword>
<dbReference type="EMBL" id="JBIAPI010000002">
    <property type="protein sequence ID" value="MFF3223624.1"/>
    <property type="molecule type" value="Genomic_DNA"/>
</dbReference>
<gene>
    <name evidence="2" type="ORF">ACFYV7_12605</name>
</gene>
<feature type="transmembrane region" description="Helical" evidence="1">
    <location>
        <begin position="69"/>
        <end position="91"/>
    </location>
</feature>
<proteinExistence type="predicted"/>
<feature type="transmembrane region" description="Helical" evidence="1">
    <location>
        <begin position="43"/>
        <end position="63"/>
    </location>
</feature>
<comment type="caution">
    <text evidence="2">The sequence shown here is derived from an EMBL/GenBank/DDBJ whole genome shotgun (WGS) entry which is preliminary data.</text>
</comment>
<dbReference type="RefSeq" id="WP_387716805.1">
    <property type="nucleotide sequence ID" value="NZ_JBIAPI010000002.1"/>
</dbReference>
<feature type="transmembrane region" description="Helical" evidence="1">
    <location>
        <begin position="12"/>
        <end position="36"/>
    </location>
</feature>
<keyword evidence="1" id="KW-1133">Transmembrane helix</keyword>
<accession>A0ABW6QRP3</accession>
<reference evidence="2 3" key="1">
    <citation type="submission" date="2024-10" db="EMBL/GenBank/DDBJ databases">
        <title>The Natural Products Discovery Center: Release of the First 8490 Sequenced Strains for Exploring Actinobacteria Biosynthetic Diversity.</title>
        <authorList>
            <person name="Kalkreuter E."/>
            <person name="Kautsar S.A."/>
            <person name="Yang D."/>
            <person name="Bader C.D."/>
            <person name="Teijaro C.N."/>
            <person name="Fluegel L."/>
            <person name="Davis C.M."/>
            <person name="Simpson J.R."/>
            <person name="Lauterbach L."/>
            <person name="Steele A.D."/>
            <person name="Gui C."/>
            <person name="Meng S."/>
            <person name="Li G."/>
            <person name="Viehrig K."/>
            <person name="Ye F."/>
            <person name="Su P."/>
            <person name="Kiefer A.F."/>
            <person name="Nichols A."/>
            <person name="Cepeda A.J."/>
            <person name="Yan W."/>
            <person name="Fan B."/>
            <person name="Jiang Y."/>
            <person name="Adhikari A."/>
            <person name="Zheng C.-J."/>
            <person name="Schuster L."/>
            <person name="Cowan T.M."/>
            <person name="Smanski M.J."/>
            <person name="Chevrette M.G."/>
            <person name="De Carvalho L.P.S."/>
            <person name="Shen B."/>
        </authorList>
    </citation>
    <scope>NUCLEOTIDE SEQUENCE [LARGE SCALE GENOMIC DNA]</scope>
    <source>
        <strain evidence="2 3">NPDC003040</strain>
    </source>
</reference>
<protein>
    <submittedName>
        <fullName evidence="2">Uncharacterized protein</fullName>
    </submittedName>
</protein>
<keyword evidence="1" id="KW-0472">Membrane</keyword>
<evidence type="ECO:0000256" key="1">
    <source>
        <dbReference type="SAM" id="Phobius"/>
    </source>
</evidence>
<evidence type="ECO:0000313" key="3">
    <source>
        <dbReference type="Proteomes" id="UP001601948"/>
    </source>
</evidence>
<keyword evidence="3" id="KW-1185">Reference proteome</keyword>
<name>A0ABW6QRP3_9NOCA</name>
<organism evidence="2 3">
    <name type="scientific">Nocardia suismassiliense</name>
    <dbReference type="NCBI Taxonomy" id="2077092"/>
    <lineage>
        <taxon>Bacteria</taxon>
        <taxon>Bacillati</taxon>
        <taxon>Actinomycetota</taxon>
        <taxon>Actinomycetes</taxon>
        <taxon>Mycobacteriales</taxon>
        <taxon>Nocardiaceae</taxon>
        <taxon>Nocardia</taxon>
    </lineage>
</organism>
<dbReference type="Proteomes" id="UP001601948">
    <property type="component" value="Unassembled WGS sequence"/>
</dbReference>
<sequence length="189" mass="20327">MDVTDDPVRRLPAGWAGALLATTSLAALCCVALLWLGMSDSSFLAVFAVVFVLGIAAIGWLVPALVAMLYYRTFKLGLIAPAMVAITFALAHTEIPRTVGWALSEGSFERAETQCAETGLIGVYSITRASRHDAGCHFTTDGGFMNTVGIAHLPNDIPADAAVEGEPIQDGQYEYRHIDGPWYRFSQAF</sequence>